<dbReference type="EMBL" id="JAOTPV010000003">
    <property type="protein sequence ID" value="KAJ4485225.1"/>
    <property type="molecule type" value="Genomic_DNA"/>
</dbReference>
<keyword evidence="2" id="KW-1185">Reference proteome</keyword>
<accession>A0A9W9AL19</accession>
<dbReference type="Gene3D" id="1.10.510.10">
    <property type="entry name" value="Transferase(Phosphotransferase) domain 1"/>
    <property type="match status" value="1"/>
</dbReference>
<dbReference type="SUPFAM" id="SSF56112">
    <property type="entry name" value="Protein kinase-like (PK-like)"/>
    <property type="match status" value="1"/>
</dbReference>
<reference evidence="1" key="1">
    <citation type="submission" date="2022-08" db="EMBL/GenBank/DDBJ databases">
        <title>A Global Phylogenomic Analysis of the Shiitake Genus Lentinula.</title>
        <authorList>
            <consortium name="DOE Joint Genome Institute"/>
            <person name="Sierra-Patev S."/>
            <person name="Min B."/>
            <person name="Naranjo-Ortiz M."/>
            <person name="Looney B."/>
            <person name="Konkel Z."/>
            <person name="Slot J.C."/>
            <person name="Sakamoto Y."/>
            <person name="Steenwyk J.L."/>
            <person name="Rokas A."/>
            <person name="Carro J."/>
            <person name="Camarero S."/>
            <person name="Ferreira P."/>
            <person name="Molpeceres G."/>
            <person name="Ruiz-Duenas F.J."/>
            <person name="Serrano A."/>
            <person name="Henrissat B."/>
            <person name="Drula E."/>
            <person name="Hughes K.W."/>
            <person name="Mata J.L."/>
            <person name="Ishikawa N.K."/>
            <person name="Vargas-Isla R."/>
            <person name="Ushijima S."/>
            <person name="Smith C.A."/>
            <person name="Ahrendt S."/>
            <person name="Andreopoulos W."/>
            <person name="He G."/>
            <person name="Labutti K."/>
            <person name="Lipzen A."/>
            <person name="Ng V."/>
            <person name="Riley R."/>
            <person name="Sandor L."/>
            <person name="Barry K."/>
            <person name="Martinez A.T."/>
            <person name="Xiao Y."/>
            <person name="Gibbons J.G."/>
            <person name="Terashima K."/>
            <person name="Grigoriev I.V."/>
            <person name="Hibbett D.S."/>
        </authorList>
    </citation>
    <scope>NUCLEOTIDE SEQUENCE</scope>
    <source>
        <strain evidence="1">JLM2183</strain>
    </source>
</reference>
<comment type="caution">
    <text evidence="1">The sequence shown here is derived from an EMBL/GenBank/DDBJ whole genome shotgun (WGS) entry which is preliminary data.</text>
</comment>
<evidence type="ECO:0000313" key="2">
    <source>
        <dbReference type="Proteomes" id="UP001150266"/>
    </source>
</evidence>
<evidence type="ECO:0000313" key="1">
    <source>
        <dbReference type="EMBL" id="KAJ4485225.1"/>
    </source>
</evidence>
<sequence length="222" mass="25265">MSVNNFHVPTLNTVDIVPNSKMRSTVMANPVQCGVVSATASECASEAVVVKIRFSNNLYLNEDEFIVRFMSDEYTRGYFPSIVPVSPQTIQLNRNEVLSDHLKGCASRCSIQQELWHLISKRSPAITSRQTAQVFYDIVQAHQWLYTKAEIIHGDVNPNNIKYWLDGDKIYGVLIHHDVPSTIDRIIRVQMDRTLGNFSLDMMSDVVGEFNKKMVSNPKQWT</sequence>
<dbReference type="OrthoDB" id="2900901at2759"/>
<name>A0A9W9AL19_9AGAR</name>
<proteinExistence type="predicted"/>
<dbReference type="Proteomes" id="UP001150266">
    <property type="component" value="Unassembled WGS sequence"/>
</dbReference>
<dbReference type="AlphaFoldDB" id="A0A9W9AL19"/>
<evidence type="ECO:0008006" key="3">
    <source>
        <dbReference type="Google" id="ProtNLM"/>
    </source>
</evidence>
<protein>
    <recommendedName>
        <fullName evidence="3">Fungal-type protein kinase domain-containing protein</fullName>
    </recommendedName>
</protein>
<dbReference type="InterPro" id="IPR011009">
    <property type="entry name" value="Kinase-like_dom_sf"/>
</dbReference>
<organism evidence="1 2">
    <name type="scientific">Lentinula aciculospora</name>
    <dbReference type="NCBI Taxonomy" id="153920"/>
    <lineage>
        <taxon>Eukaryota</taxon>
        <taxon>Fungi</taxon>
        <taxon>Dikarya</taxon>
        <taxon>Basidiomycota</taxon>
        <taxon>Agaricomycotina</taxon>
        <taxon>Agaricomycetes</taxon>
        <taxon>Agaricomycetidae</taxon>
        <taxon>Agaricales</taxon>
        <taxon>Marasmiineae</taxon>
        <taxon>Omphalotaceae</taxon>
        <taxon>Lentinula</taxon>
    </lineage>
</organism>
<gene>
    <name evidence="1" type="ORF">J3R30DRAFT_3437961</name>
</gene>